<feature type="transmembrane region" description="Helical" evidence="1">
    <location>
        <begin position="290"/>
        <end position="323"/>
    </location>
</feature>
<organism evidence="2 3">
    <name type="scientific">Fuscovulum ytuae</name>
    <dbReference type="NCBI Taxonomy" id="3042299"/>
    <lineage>
        <taxon>Bacteria</taxon>
        <taxon>Pseudomonadati</taxon>
        <taxon>Pseudomonadota</taxon>
        <taxon>Alphaproteobacteria</taxon>
        <taxon>Rhodobacterales</taxon>
        <taxon>Paracoccaceae</taxon>
        <taxon>Fuscovulum</taxon>
    </lineage>
</organism>
<feature type="transmembrane region" description="Helical" evidence="1">
    <location>
        <begin position="83"/>
        <end position="100"/>
    </location>
</feature>
<dbReference type="RefSeq" id="WP_281464756.1">
    <property type="nucleotide sequence ID" value="NZ_CP124535.1"/>
</dbReference>
<sequence>MTFALPDIRISTLLVVAAILPLLLSVMLGLKTFEIWSQITYMWEADANPLVELAQINPHSLRYMLLYLVLVTAEFMGWHHDTLFSYILVGLCFFTVRNLVRTVAITANTDHVSYLVQIGCAAIVVILFYLMNGRIGFAFLGYSILLLIVARHYYQRRFDAFSAVSALVGLGLSSVSSGTLISAVLCLVIALYFEVIRSFQRVSLTRTALFALLSCLVLGVLFFRFFLVGINKNIAFYGGGGDGFLRMLEHGAGRSIYPALSAVGLPTVVALALAMAVLFAMLLYRLRQSFMLHILLAAMVCGAFGFSTLSLAALPVLVVASALLISRVPDRRLWPASDYRLFTPPEEAT</sequence>
<evidence type="ECO:0008006" key="4">
    <source>
        <dbReference type="Google" id="ProtNLM"/>
    </source>
</evidence>
<feature type="transmembrane region" description="Helical" evidence="1">
    <location>
        <begin position="112"/>
        <end position="131"/>
    </location>
</feature>
<accession>A0ABY8Q3H8</accession>
<keyword evidence="1" id="KW-0812">Transmembrane</keyword>
<feature type="transmembrane region" description="Helical" evidence="1">
    <location>
        <begin position="256"/>
        <end position="284"/>
    </location>
</feature>
<dbReference type="EMBL" id="CP124535">
    <property type="protein sequence ID" value="WGV15410.1"/>
    <property type="molecule type" value="Genomic_DNA"/>
</dbReference>
<evidence type="ECO:0000313" key="2">
    <source>
        <dbReference type="EMBL" id="WGV15410.1"/>
    </source>
</evidence>
<protein>
    <recommendedName>
        <fullName evidence="4">Glycosyltransferase RgtA/B/C/D-like domain-containing protein</fullName>
    </recommendedName>
</protein>
<keyword evidence="3" id="KW-1185">Reference proteome</keyword>
<gene>
    <name evidence="2" type="ORF">QF092_14235</name>
</gene>
<evidence type="ECO:0000256" key="1">
    <source>
        <dbReference type="SAM" id="Phobius"/>
    </source>
</evidence>
<evidence type="ECO:0000313" key="3">
    <source>
        <dbReference type="Proteomes" id="UP001230978"/>
    </source>
</evidence>
<feature type="transmembrane region" description="Helical" evidence="1">
    <location>
        <begin position="137"/>
        <end position="154"/>
    </location>
</feature>
<keyword evidence="1" id="KW-1133">Transmembrane helix</keyword>
<proteinExistence type="predicted"/>
<feature type="transmembrane region" description="Helical" evidence="1">
    <location>
        <begin position="208"/>
        <end position="227"/>
    </location>
</feature>
<reference evidence="2 3" key="1">
    <citation type="submission" date="2023-04" db="EMBL/GenBank/DDBJ databases">
        <title>YMD61, complete Genome.</title>
        <authorList>
            <person name="Zhang J."/>
        </authorList>
    </citation>
    <scope>NUCLEOTIDE SEQUENCE [LARGE SCALE GENOMIC DNA]</scope>
    <source>
        <strain evidence="2 3">YMD61</strain>
    </source>
</reference>
<feature type="transmembrane region" description="Helical" evidence="1">
    <location>
        <begin position="12"/>
        <end position="30"/>
    </location>
</feature>
<dbReference type="Proteomes" id="UP001230978">
    <property type="component" value="Chromosome"/>
</dbReference>
<feature type="transmembrane region" description="Helical" evidence="1">
    <location>
        <begin position="166"/>
        <end position="193"/>
    </location>
</feature>
<name>A0ABY8Q3H8_9RHOB</name>
<keyword evidence="1" id="KW-0472">Membrane</keyword>